<gene>
    <name evidence="1" type="ORF">RM545_15760</name>
</gene>
<protein>
    <submittedName>
        <fullName evidence="1">Uncharacterized protein</fullName>
    </submittedName>
</protein>
<keyword evidence="2" id="KW-1185">Reference proteome</keyword>
<reference evidence="1 2" key="1">
    <citation type="submission" date="2023-09" db="EMBL/GenBank/DDBJ databases">
        <authorList>
            <person name="Rey-Velasco X."/>
        </authorList>
    </citation>
    <scope>NUCLEOTIDE SEQUENCE [LARGE SCALE GENOMIC DNA]</scope>
    <source>
        <strain evidence="1 2">F260</strain>
    </source>
</reference>
<sequence length="115" mass="13303">MNPNEEALIASLHQQAKDHEPTLKPHSLFEGKYSVNAFYVDDHTDLLLTVRAMIHLAMRVIDPELFGDDISQKNETAFVRQVLIIANRLMPKGEEALLDLLNLYYRDEKLREDIK</sequence>
<accession>A0ABU3CPE1</accession>
<organism evidence="1 2">
    <name type="scientific">Autumnicola lenta</name>
    <dbReference type="NCBI Taxonomy" id="3075593"/>
    <lineage>
        <taxon>Bacteria</taxon>
        <taxon>Pseudomonadati</taxon>
        <taxon>Bacteroidota</taxon>
        <taxon>Flavobacteriia</taxon>
        <taxon>Flavobacteriales</taxon>
        <taxon>Flavobacteriaceae</taxon>
        <taxon>Autumnicola</taxon>
    </lineage>
</organism>
<evidence type="ECO:0000313" key="2">
    <source>
        <dbReference type="Proteomes" id="UP001245285"/>
    </source>
</evidence>
<name>A0ABU3CPE1_9FLAO</name>
<comment type="caution">
    <text evidence="1">The sequence shown here is derived from an EMBL/GenBank/DDBJ whole genome shotgun (WGS) entry which is preliminary data.</text>
</comment>
<dbReference type="EMBL" id="JAVRHO010000031">
    <property type="protein sequence ID" value="MDT0648151.1"/>
    <property type="molecule type" value="Genomic_DNA"/>
</dbReference>
<dbReference type="RefSeq" id="WP_311496250.1">
    <property type="nucleotide sequence ID" value="NZ_JAVRHO010000031.1"/>
</dbReference>
<dbReference type="Proteomes" id="UP001245285">
    <property type="component" value="Unassembled WGS sequence"/>
</dbReference>
<proteinExistence type="predicted"/>
<evidence type="ECO:0000313" key="1">
    <source>
        <dbReference type="EMBL" id="MDT0648151.1"/>
    </source>
</evidence>